<evidence type="ECO:0000256" key="2">
    <source>
        <dbReference type="SAM" id="SignalP"/>
    </source>
</evidence>
<keyword evidence="2" id="KW-0732">Signal</keyword>
<sequence>MYCFQITLFLAWVALSQCAQEHFLFHNKPKKDCFCLPPSPGHASKITDLLHPTPGSEELRKVVYVFKNSVTGEHKIYIPNAAKQHVFPNIAYDANEILRSIDNTLIFNDDSWVTVKKSPKQKPIHYLPEELINQDNSKILINELNKDNKDHLGYLDRSREIKILRTLPGKTSQDEFPKKELYPSSNKHVKTEINKFYPTWLNKGNIIRYKPEQLHKFPYNVKIILRINGKKDIRNGQLEINKKIGEIMVYTPNHTINELYPEFDVNSNMKFDEWLNIMVKALHNQLNFSSKVIDVNVLQIFIRNVIQNFKLSSAKLGGSYGKDINFFNLKLRPILIGESDLINKVINNGLFKIPSGILFLEAFFISENTIQSLGIIPIGHLLIDNKEDKSKTTTVQIIKTITTCEYDVCNTKKVCKNEQDEEEPCKDFSNVISKEADRSGHHSGCKHSGCRHRKCKNNKHCKEHVDGGNLSANETMEERRVEAAEEVEITDQSNPEPYIIIDTDGNVISTAMDDTLPIDEEPGIRIVGGNAATNSGTPVNVKGRSGD</sequence>
<feature type="region of interest" description="Disordered" evidence="1">
    <location>
        <begin position="528"/>
        <end position="547"/>
    </location>
</feature>
<dbReference type="EMBL" id="CAJOBZ010000013">
    <property type="protein sequence ID" value="CAF4840223.1"/>
    <property type="molecule type" value="Genomic_DNA"/>
</dbReference>
<organism evidence="3 4">
    <name type="scientific">Pieris macdunnoughi</name>
    <dbReference type="NCBI Taxonomy" id="345717"/>
    <lineage>
        <taxon>Eukaryota</taxon>
        <taxon>Metazoa</taxon>
        <taxon>Ecdysozoa</taxon>
        <taxon>Arthropoda</taxon>
        <taxon>Hexapoda</taxon>
        <taxon>Insecta</taxon>
        <taxon>Pterygota</taxon>
        <taxon>Neoptera</taxon>
        <taxon>Endopterygota</taxon>
        <taxon>Lepidoptera</taxon>
        <taxon>Glossata</taxon>
        <taxon>Ditrysia</taxon>
        <taxon>Papilionoidea</taxon>
        <taxon>Pieridae</taxon>
        <taxon>Pierinae</taxon>
        <taxon>Pieris</taxon>
    </lineage>
</organism>
<feature type="signal peptide" evidence="2">
    <location>
        <begin position="1"/>
        <end position="18"/>
    </location>
</feature>
<evidence type="ECO:0000313" key="4">
    <source>
        <dbReference type="Proteomes" id="UP000663880"/>
    </source>
</evidence>
<keyword evidence="4" id="KW-1185">Reference proteome</keyword>
<accession>A0A821RFR2</accession>
<feature type="chain" id="PRO_5033020334" evidence="2">
    <location>
        <begin position="19"/>
        <end position="547"/>
    </location>
</feature>
<evidence type="ECO:0000256" key="1">
    <source>
        <dbReference type="SAM" id="MobiDB-lite"/>
    </source>
</evidence>
<dbReference type="OrthoDB" id="6930320at2759"/>
<dbReference type="AlphaFoldDB" id="A0A821RFR2"/>
<reference evidence="3" key="1">
    <citation type="submission" date="2021-02" db="EMBL/GenBank/DDBJ databases">
        <authorList>
            <person name="Steward A R."/>
        </authorList>
    </citation>
    <scope>NUCLEOTIDE SEQUENCE</scope>
</reference>
<name>A0A821RFR2_9NEOP</name>
<evidence type="ECO:0000313" key="3">
    <source>
        <dbReference type="EMBL" id="CAF4840223.1"/>
    </source>
</evidence>
<proteinExistence type="predicted"/>
<gene>
    <name evidence="3" type="ORF">PMACD_LOCUS6092</name>
</gene>
<dbReference type="Proteomes" id="UP000663880">
    <property type="component" value="Unassembled WGS sequence"/>
</dbReference>
<protein>
    <submittedName>
        <fullName evidence="3">Uncharacterized protein</fullName>
    </submittedName>
</protein>
<comment type="caution">
    <text evidence="3">The sequence shown here is derived from an EMBL/GenBank/DDBJ whole genome shotgun (WGS) entry which is preliminary data.</text>
</comment>